<accession>A0A9W9ZLJ1</accession>
<protein>
    <submittedName>
        <fullName evidence="2">Uncharacterized protein</fullName>
    </submittedName>
</protein>
<dbReference type="PANTHER" id="PTHR35270">
    <property type="entry name" value="FUSELESS, ISOFORM A"/>
    <property type="match status" value="1"/>
</dbReference>
<proteinExistence type="predicted"/>
<evidence type="ECO:0000313" key="3">
    <source>
        <dbReference type="Proteomes" id="UP001163046"/>
    </source>
</evidence>
<dbReference type="InterPro" id="IPR032751">
    <property type="entry name" value="Fuseless"/>
</dbReference>
<dbReference type="AlphaFoldDB" id="A0A9W9ZLJ1"/>
<keyword evidence="1" id="KW-0812">Transmembrane</keyword>
<keyword evidence="1" id="KW-1133">Transmembrane helix</keyword>
<dbReference type="EMBL" id="MU825896">
    <property type="protein sequence ID" value="KAJ7383630.1"/>
    <property type="molecule type" value="Genomic_DNA"/>
</dbReference>
<organism evidence="2 3">
    <name type="scientific">Desmophyllum pertusum</name>
    <dbReference type="NCBI Taxonomy" id="174260"/>
    <lineage>
        <taxon>Eukaryota</taxon>
        <taxon>Metazoa</taxon>
        <taxon>Cnidaria</taxon>
        <taxon>Anthozoa</taxon>
        <taxon>Hexacorallia</taxon>
        <taxon>Scleractinia</taxon>
        <taxon>Caryophylliina</taxon>
        <taxon>Caryophylliidae</taxon>
        <taxon>Desmophyllum</taxon>
    </lineage>
</organism>
<feature type="transmembrane region" description="Helical" evidence="1">
    <location>
        <begin position="219"/>
        <end position="236"/>
    </location>
</feature>
<comment type="caution">
    <text evidence="2">The sequence shown here is derived from an EMBL/GenBank/DDBJ whole genome shotgun (WGS) entry which is preliminary data.</text>
</comment>
<reference evidence="2" key="1">
    <citation type="submission" date="2023-01" db="EMBL/GenBank/DDBJ databases">
        <title>Genome assembly of the deep-sea coral Lophelia pertusa.</title>
        <authorList>
            <person name="Herrera S."/>
            <person name="Cordes E."/>
        </authorList>
    </citation>
    <scope>NUCLEOTIDE SEQUENCE</scope>
    <source>
        <strain evidence="2">USNM1676648</strain>
        <tissue evidence="2">Polyp</tissue>
    </source>
</reference>
<sequence>MLVEDYLKEFLNERTASKGLYLVLFYPLSFMTVASWRGLWMLLDYYTTTSLTSACVSHAIGFLIVLSLKTTSTIIGVPGYCVSERHVDPSKNIFNVKLCLRNKTACSRIVNSFVTVFVIGSGVISYWRGTWKIVATMEHASGTKLNISSIIALGLGYTVLCICYCLSEYISTFKLNLPYSLLMRALEQIFVYILGFVVVASWVAIWQLMDIYLLPDQPIASALVGHFAGIVVLYLFQGSLNAIAPPGTCRFPDNEVLDGFDLGSYLKRGSDEENTTPRSHVDETTILTTMITSV</sequence>
<evidence type="ECO:0000256" key="1">
    <source>
        <dbReference type="SAM" id="Phobius"/>
    </source>
</evidence>
<keyword evidence="1" id="KW-0472">Membrane</keyword>
<feature type="transmembrane region" description="Helical" evidence="1">
    <location>
        <begin position="20"/>
        <end position="39"/>
    </location>
</feature>
<gene>
    <name evidence="2" type="ORF">OS493_026816</name>
</gene>
<name>A0A9W9ZLJ1_9CNID</name>
<keyword evidence="3" id="KW-1185">Reference proteome</keyword>
<feature type="transmembrane region" description="Helical" evidence="1">
    <location>
        <begin position="189"/>
        <end position="207"/>
    </location>
</feature>
<evidence type="ECO:0000313" key="2">
    <source>
        <dbReference type="EMBL" id="KAJ7383630.1"/>
    </source>
</evidence>
<dbReference type="Proteomes" id="UP001163046">
    <property type="component" value="Unassembled WGS sequence"/>
</dbReference>
<dbReference type="PANTHER" id="PTHR35270:SF2">
    <property type="entry name" value="FUSELESS, ISOFORM A"/>
    <property type="match status" value="1"/>
</dbReference>
<dbReference type="Pfam" id="PF15993">
    <property type="entry name" value="Fuseless"/>
    <property type="match status" value="1"/>
</dbReference>
<feature type="transmembrane region" description="Helical" evidence="1">
    <location>
        <begin position="109"/>
        <end position="127"/>
    </location>
</feature>
<feature type="transmembrane region" description="Helical" evidence="1">
    <location>
        <begin position="147"/>
        <end position="169"/>
    </location>
</feature>
<dbReference type="OrthoDB" id="45313at2759"/>